<proteinExistence type="predicted"/>
<feature type="region of interest" description="Disordered" evidence="1">
    <location>
        <begin position="28"/>
        <end position="50"/>
    </location>
</feature>
<sequence length="1285" mass="141522">MPPSDTGHSGLGRPPGRAGLRVALQALESEADDVEPAQPLTDEDQKEAAVQRAARARAARSGYTETAPAEESEAYSGFSFGSLGLLTLGTDLQQQIAQAAWKLRGAKTETVTKFKKLFSELLLGCRPTGSLTAQAAMLQQGRQPLLRAMQQAACYLVVFSAWMIGALLAALSQRCAAATGHKVVMLCVRRAYDETPSDISVTWMTHSELGAFNKKRSKQEGNAKVLQSSCEVLILMEQVSSSTYYSMRIPMPCWLMALDKTTAEATAKAQRAIMDMIPGLEAFGHKAKFNVQLVTTDRYSANLKAERILSSDAKTVQMLDGQVSGMIATALSCVDPFADEYRSAVFEAFLPLQDPSADGDGDEHLLARMQEHYLQRKRRRAIINFFLQGDLQEQDEIFFYSARWGLQEHHVLALMEKFLVPALLPRRPPIFSRTRWDGFNDALLWFGLAEACHGLLHCTLLDFLQVSASSAEWEEIEKTKQSQGCRRTFPVLEAARHTDLNAYRQRVNEAFHNEILLLPRWCHFRHHQVLLFRMLSRNLCSTEFLIGTTHESYPIKLFRSLDGVHEATKDPLCMHCPLTKLLLSEYSDLGSSEPQALLTALASMFQLHIASIEARHASTRRITTVKSVQTHRPTLVGVGADWVCRHLADKLSILGGSNSAQRAQFCRAVASSPASGADTEPPAQKQPERKNPWNAFLSEKCRARISDLGASYASLREEYHNLTPAEYQRYEDMAEVAFCARARGLPSYAHASLPAAAAASSSSGNDVAVEALVAVPAAGHQELAVPDKAYKLVSAELEDTLDMVQKDFRRRSASVKGLLSVGEKSTLRGMLFDKWERARRIRDASGNMVAQELSQAQQHQQTKLKSNRKLLDDGFVVVCLRPSSRAVPTEEVLPQKYMHSSWKALAMAAMNVRVEGGADSPSALWLHVGHINYTTWALGVLRLDEAGADEDRPEYLKLQVPTPQEYCHSVRMFEQSKLNFDGPWQFSVSTILSNNDVLERTSMRPDTVLVRQYAEVPSMEFWQGWPAEEARHEQNMKKRSGTSTRKRKKTPPSDTGTAKKKQKSAAGSARDTVEQPLPGGGPEEDLEQDAVDPAAQLDLLHDEEVRSEASSTPWSEYVADALEGEDPGDDGGLGAEASAAAEPEIHADSVDHVDAAEAAHPRAEPRPTTVVGFKSLGRCSSATEHKQLAATAIASMERARNDGAEVSPVSVLGSFPGAVVPGHVIYIVFLRKDVYGVADAGFLAKTYKDLIAKQRQVAPKKLGDVLPERALEDIPPGGVQRSIFE</sequence>
<name>A0A812VU21_9DINO</name>
<feature type="region of interest" description="Disordered" evidence="1">
    <location>
        <begin position="673"/>
        <end position="692"/>
    </location>
</feature>
<accession>A0A812VU21</accession>
<evidence type="ECO:0000256" key="1">
    <source>
        <dbReference type="SAM" id="MobiDB-lite"/>
    </source>
</evidence>
<protein>
    <submittedName>
        <fullName evidence="2">Uncharacterized protein</fullName>
    </submittedName>
</protein>
<organism evidence="2 3">
    <name type="scientific">Symbiodinium necroappetens</name>
    <dbReference type="NCBI Taxonomy" id="1628268"/>
    <lineage>
        <taxon>Eukaryota</taxon>
        <taxon>Sar</taxon>
        <taxon>Alveolata</taxon>
        <taxon>Dinophyceae</taxon>
        <taxon>Suessiales</taxon>
        <taxon>Symbiodiniaceae</taxon>
        <taxon>Symbiodinium</taxon>
    </lineage>
</organism>
<feature type="region of interest" description="Disordered" evidence="1">
    <location>
        <begin position="1030"/>
        <end position="1087"/>
    </location>
</feature>
<feature type="non-terminal residue" evidence="2">
    <location>
        <position position="1"/>
    </location>
</feature>
<comment type="caution">
    <text evidence="2">The sequence shown here is derived from an EMBL/GenBank/DDBJ whole genome shotgun (WGS) entry which is preliminary data.</text>
</comment>
<feature type="compositionally biased region" description="Acidic residues" evidence="1">
    <location>
        <begin position="29"/>
        <end position="45"/>
    </location>
</feature>
<gene>
    <name evidence="2" type="ORF">SNEC2469_LOCUS18499</name>
</gene>
<evidence type="ECO:0000313" key="2">
    <source>
        <dbReference type="EMBL" id="CAE7653893.1"/>
    </source>
</evidence>
<evidence type="ECO:0000313" key="3">
    <source>
        <dbReference type="Proteomes" id="UP000601435"/>
    </source>
</evidence>
<dbReference type="Proteomes" id="UP000601435">
    <property type="component" value="Unassembled WGS sequence"/>
</dbReference>
<feature type="compositionally biased region" description="Basic residues" evidence="1">
    <location>
        <begin position="1037"/>
        <end position="1050"/>
    </location>
</feature>
<dbReference type="EMBL" id="CAJNJA010031180">
    <property type="protein sequence ID" value="CAE7653893.1"/>
    <property type="molecule type" value="Genomic_DNA"/>
</dbReference>
<reference evidence="2" key="1">
    <citation type="submission" date="2021-02" db="EMBL/GenBank/DDBJ databases">
        <authorList>
            <person name="Dougan E. K."/>
            <person name="Rhodes N."/>
            <person name="Thang M."/>
            <person name="Chan C."/>
        </authorList>
    </citation>
    <scope>NUCLEOTIDE SEQUENCE</scope>
</reference>
<keyword evidence="3" id="KW-1185">Reference proteome</keyword>
<dbReference type="OrthoDB" id="413926at2759"/>